<dbReference type="AlphaFoldDB" id="A0A2N7UE45"/>
<dbReference type="RefSeq" id="WP_102651403.1">
    <property type="nucleotide sequence ID" value="NZ_PNRF01000001.1"/>
</dbReference>
<dbReference type="OrthoDB" id="9774685at2"/>
<dbReference type="Pfam" id="PF13683">
    <property type="entry name" value="rve_3"/>
    <property type="match status" value="1"/>
</dbReference>
<proteinExistence type="predicted"/>
<comment type="caution">
    <text evidence="2">The sequence shown here is derived from an EMBL/GenBank/DDBJ whole genome shotgun (WGS) entry which is preliminary data.</text>
</comment>
<evidence type="ECO:0000313" key="3">
    <source>
        <dbReference type="Proteomes" id="UP000235803"/>
    </source>
</evidence>
<protein>
    <recommendedName>
        <fullName evidence="1">Integrase catalytic domain-containing protein</fullName>
    </recommendedName>
</protein>
<dbReference type="Proteomes" id="UP000235803">
    <property type="component" value="Unassembled WGS sequence"/>
</dbReference>
<feature type="domain" description="Integrase catalytic" evidence="1">
    <location>
        <begin position="4"/>
        <end position="38"/>
    </location>
</feature>
<gene>
    <name evidence="2" type="ORF">C1H69_00145</name>
</gene>
<reference evidence="2 3" key="1">
    <citation type="submission" date="2018-01" db="EMBL/GenBank/DDBJ databases">
        <title>Halomonas endophytica sp. nov., isolated from storage liquid in the stems of Populus euphratica.</title>
        <authorList>
            <person name="Chen C."/>
        </authorList>
    </citation>
    <scope>NUCLEOTIDE SEQUENCE [LARGE SCALE GENOMIC DNA]</scope>
    <source>
        <strain evidence="2 3">MC28</strain>
    </source>
</reference>
<sequence length="61" mass="6912">MPDTHWFLSLGDACYKIEAWRQDHNQIRPHSSLGWLTPTAKSSEFPMKIGPDIGRGRSLSS</sequence>
<dbReference type="EMBL" id="PNRF01000001">
    <property type="protein sequence ID" value="PMR78724.1"/>
    <property type="molecule type" value="Genomic_DNA"/>
</dbReference>
<dbReference type="GO" id="GO:0015074">
    <property type="term" value="P:DNA integration"/>
    <property type="evidence" value="ECO:0007669"/>
    <property type="project" value="InterPro"/>
</dbReference>
<name>A0A2N7UE45_9GAMM</name>
<accession>A0A2N7UE45</accession>
<keyword evidence="3" id="KW-1185">Reference proteome</keyword>
<evidence type="ECO:0000259" key="1">
    <source>
        <dbReference type="Pfam" id="PF13683"/>
    </source>
</evidence>
<organism evidence="2 3">
    <name type="scientific">Billgrantia endophytica</name>
    <dbReference type="NCBI Taxonomy" id="2033802"/>
    <lineage>
        <taxon>Bacteria</taxon>
        <taxon>Pseudomonadati</taxon>
        <taxon>Pseudomonadota</taxon>
        <taxon>Gammaproteobacteria</taxon>
        <taxon>Oceanospirillales</taxon>
        <taxon>Halomonadaceae</taxon>
        <taxon>Billgrantia</taxon>
    </lineage>
</organism>
<evidence type="ECO:0000313" key="2">
    <source>
        <dbReference type="EMBL" id="PMR78724.1"/>
    </source>
</evidence>
<dbReference type="InterPro" id="IPR001584">
    <property type="entry name" value="Integrase_cat-core"/>
</dbReference>